<comment type="caution">
    <text evidence="1">The sequence shown here is derived from an EMBL/GenBank/DDBJ whole genome shotgun (WGS) entry which is preliminary data.</text>
</comment>
<proteinExistence type="predicted"/>
<accession>A0A7X0IT57</accession>
<dbReference type="RefSeq" id="WP_184706929.1">
    <property type="nucleotide sequence ID" value="NZ_JACHBG010000009.1"/>
</dbReference>
<dbReference type="InterPro" id="IPR045499">
    <property type="entry name" value="DUF6492"/>
</dbReference>
<name>A0A7X0IT57_9HYPH</name>
<evidence type="ECO:0000313" key="2">
    <source>
        <dbReference type="Proteomes" id="UP000565576"/>
    </source>
</evidence>
<gene>
    <name evidence="1" type="ORF">GGD46_004004</name>
</gene>
<evidence type="ECO:0000313" key="1">
    <source>
        <dbReference type="EMBL" id="MBB6486705.1"/>
    </source>
</evidence>
<protein>
    <submittedName>
        <fullName evidence="1">Uncharacterized protein</fullName>
    </submittedName>
</protein>
<sequence length="279" mass="30993">MKIKVAILAVDNKPNTAIFFDALLRSLEFFSPISERLDITVIGEVNAKLRGSLNVHTPEEVCQVSSFPGALSPWYREQLAGLYFAAGSAADYSLVLPVGAFAISPLSINSLLPRLRARTTWEAHFFHPEWWGNAKSITRRLPPHSYEGPTVFPGILNGQLARWALDIVRREHACDSFMVLSDLALSGRDWSAMSVYATAAGSRFMMHHHDPFASKGLALMSEQVLWSGSQLPAFDPAHRTGNDSGLFTYVHLDEISEAERVLSRLFACLKPYLGHQKPQ</sequence>
<dbReference type="Proteomes" id="UP000565576">
    <property type="component" value="Unassembled WGS sequence"/>
</dbReference>
<dbReference type="AlphaFoldDB" id="A0A7X0IT57"/>
<organism evidence="1 2">
    <name type="scientific">Rhizobium lusitanum</name>
    <dbReference type="NCBI Taxonomy" id="293958"/>
    <lineage>
        <taxon>Bacteria</taxon>
        <taxon>Pseudomonadati</taxon>
        <taxon>Pseudomonadota</taxon>
        <taxon>Alphaproteobacteria</taxon>
        <taxon>Hyphomicrobiales</taxon>
        <taxon>Rhizobiaceae</taxon>
        <taxon>Rhizobium/Agrobacterium group</taxon>
        <taxon>Rhizobium</taxon>
    </lineage>
</organism>
<dbReference type="Pfam" id="PF20102">
    <property type="entry name" value="DUF6492"/>
    <property type="match status" value="1"/>
</dbReference>
<dbReference type="EMBL" id="JACHBG010000009">
    <property type="protein sequence ID" value="MBB6486705.1"/>
    <property type="molecule type" value="Genomic_DNA"/>
</dbReference>
<reference evidence="1 2" key="1">
    <citation type="submission" date="2020-08" db="EMBL/GenBank/DDBJ databases">
        <title>Genomic Encyclopedia of Type Strains, Phase IV (KMG-V): Genome sequencing to study the core and pangenomes of soil and plant-associated prokaryotes.</title>
        <authorList>
            <person name="Whitman W."/>
        </authorList>
    </citation>
    <scope>NUCLEOTIDE SEQUENCE [LARGE SCALE GENOMIC DNA]</scope>
    <source>
        <strain evidence="1 2">SEMIA 4060</strain>
    </source>
</reference>